<evidence type="ECO:0000313" key="2">
    <source>
        <dbReference type="Proteomes" id="UP001139981"/>
    </source>
</evidence>
<dbReference type="EMBL" id="JANBVB010002612">
    <property type="protein sequence ID" value="KAJ2883743.1"/>
    <property type="molecule type" value="Genomic_DNA"/>
</dbReference>
<dbReference type="Proteomes" id="UP001139981">
    <property type="component" value="Unassembled WGS sequence"/>
</dbReference>
<sequence length="438" mass="48857">ARSWLNGTDVGQWIERDEASLLEDFGVLQELVAEYPVVFGGNFKWDCFKSFLNVASLVSSRAFSVDVHRDNSMVPLADIFNHRTAKENVHIVGEEMVCPVCGEAFGCEHMDALEEMDAHDKDGESESEEEDEDEGDSQSDKDDDSDDDYSSDDDEEEEVGEELPLLVDLMGDTTANGPQQQQSDGNDDDNDIEMESTSGEHSDDNSSDDDQEDELVDALEMVVFRPCKANTEVFNTYGEHGSAYLLHRYGFCDTKNPYDSVTLSTEDVMKAFTVSVSEQRAKDVAAVIRRFGDLFEPSHRAHGQEDEAADEDGEDDDEEVDDDDEEMHEASEDQSEDDESVPRFSIDSPGHPDLNFAALLALGLADEAVFAKASQSEQVFRHYFPVIRRFWAMFQDELDNDTPVPAAFRKANQDGAVKKSSIGLIANVVYRLAEARLL</sequence>
<reference evidence="1" key="1">
    <citation type="submission" date="2022-07" db="EMBL/GenBank/DDBJ databases">
        <title>Phylogenomic reconstructions and comparative analyses of Kickxellomycotina fungi.</title>
        <authorList>
            <person name="Reynolds N.K."/>
            <person name="Stajich J.E."/>
            <person name="Barry K."/>
            <person name="Grigoriev I.V."/>
            <person name="Crous P."/>
            <person name="Smith M.E."/>
        </authorList>
    </citation>
    <scope>NUCLEOTIDE SEQUENCE</scope>
    <source>
        <strain evidence="1">CBS 190363</strain>
    </source>
</reference>
<feature type="non-terminal residue" evidence="1">
    <location>
        <position position="438"/>
    </location>
</feature>
<feature type="non-terminal residue" evidence="1">
    <location>
        <position position="1"/>
    </location>
</feature>
<evidence type="ECO:0000313" key="1">
    <source>
        <dbReference type="EMBL" id="KAJ2883743.1"/>
    </source>
</evidence>
<gene>
    <name evidence="1" type="ORF">IWW38_005511</name>
</gene>
<proteinExistence type="predicted"/>
<name>A0ACC1LV99_9FUNG</name>
<comment type="caution">
    <text evidence="1">The sequence shown here is derived from an EMBL/GenBank/DDBJ whole genome shotgun (WGS) entry which is preliminary data.</text>
</comment>
<protein>
    <submittedName>
        <fullName evidence="1">Uncharacterized protein</fullName>
    </submittedName>
</protein>
<organism evidence="1 2">
    <name type="scientific">Coemansia aciculifera</name>
    <dbReference type="NCBI Taxonomy" id="417176"/>
    <lineage>
        <taxon>Eukaryota</taxon>
        <taxon>Fungi</taxon>
        <taxon>Fungi incertae sedis</taxon>
        <taxon>Zoopagomycota</taxon>
        <taxon>Kickxellomycotina</taxon>
        <taxon>Kickxellomycetes</taxon>
        <taxon>Kickxellales</taxon>
        <taxon>Kickxellaceae</taxon>
        <taxon>Coemansia</taxon>
    </lineage>
</organism>
<accession>A0ACC1LV99</accession>
<keyword evidence="2" id="KW-1185">Reference proteome</keyword>